<evidence type="ECO:0008006" key="4">
    <source>
        <dbReference type="Google" id="ProtNLM"/>
    </source>
</evidence>
<comment type="caution">
    <text evidence="2">The sequence shown here is derived from an EMBL/GenBank/DDBJ whole genome shotgun (WGS) entry which is preliminary data.</text>
</comment>
<dbReference type="Proteomes" id="UP000597338">
    <property type="component" value="Unassembled WGS sequence"/>
</dbReference>
<accession>A0ABQ1N0Z0</accession>
<evidence type="ECO:0000313" key="3">
    <source>
        <dbReference type="Proteomes" id="UP000597338"/>
    </source>
</evidence>
<feature type="region of interest" description="Disordered" evidence="1">
    <location>
        <begin position="41"/>
        <end position="63"/>
    </location>
</feature>
<organism evidence="2 3">
    <name type="scientific">Parapedobacter defluvii</name>
    <dbReference type="NCBI Taxonomy" id="2045106"/>
    <lineage>
        <taxon>Bacteria</taxon>
        <taxon>Pseudomonadati</taxon>
        <taxon>Bacteroidota</taxon>
        <taxon>Sphingobacteriia</taxon>
        <taxon>Sphingobacteriales</taxon>
        <taxon>Sphingobacteriaceae</taxon>
        <taxon>Parapedobacter</taxon>
    </lineage>
</organism>
<protein>
    <recommendedName>
        <fullName evidence="4">Secreted protein</fullName>
    </recommendedName>
</protein>
<gene>
    <name evidence="2" type="ORF">GCM10011386_47920</name>
</gene>
<sequence length="63" mass="6850">MSAVALIPKLLSVLLGGEISGFGLTTLPLLPELLEPLELPELPDRLEEPLELPDRPDPPELLE</sequence>
<feature type="compositionally biased region" description="Basic and acidic residues" evidence="1">
    <location>
        <begin position="42"/>
        <end position="63"/>
    </location>
</feature>
<evidence type="ECO:0000313" key="2">
    <source>
        <dbReference type="EMBL" id="GGC50070.1"/>
    </source>
</evidence>
<name>A0ABQ1N0Z0_9SPHI</name>
<proteinExistence type="predicted"/>
<dbReference type="EMBL" id="BMIK01000039">
    <property type="protein sequence ID" value="GGC50070.1"/>
    <property type="molecule type" value="Genomic_DNA"/>
</dbReference>
<keyword evidence="3" id="KW-1185">Reference proteome</keyword>
<reference evidence="3" key="1">
    <citation type="journal article" date="2019" name="Int. J. Syst. Evol. Microbiol.">
        <title>The Global Catalogue of Microorganisms (GCM) 10K type strain sequencing project: providing services to taxonomists for standard genome sequencing and annotation.</title>
        <authorList>
            <consortium name="The Broad Institute Genomics Platform"/>
            <consortium name="The Broad Institute Genome Sequencing Center for Infectious Disease"/>
            <person name="Wu L."/>
            <person name="Ma J."/>
        </authorList>
    </citation>
    <scope>NUCLEOTIDE SEQUENCE [LARGE SCALE GENOMIC DNA]</scope>
    <source>
        <strain evidence="3">CGMCC 1.15342</strain>
    </source>
</reference>
<evidence type="ECO:0000256" key="1">
    <source>
        <dbReference type="SAM" id="MobiDB-lite"/>
    </source>
</evidence>